<reference evidence="2" key="1">
    <citation type="submission" date="2021-02" db="EMBL/GenBank/DDBJ databases">
        <authorList>
            <person name="Nieuwenhuis M."/>
            <person name="Van De Peppel L.J.J."/>
        </authorList>
    </citation>
    <scope>NUCLEOTIDE SEQUENCE</scope>
    <source>
        <strain evidence="2">D49</strain>
    </source>
</reference>
<proteinExistence type="predicted"/>
<feature type="domain" description="F-box" evidence="1">
    <location>
        <begin position="348"/>
        <end position="397"/>
    </location>
</feature>
<dbReference type="AlphaFoldDB" id="A0A9P7K455"/>
<dbReference type="Proteomes" id="UP000717328">
    <property type="component" value="Unassembled WGS sequence"/>
</dbReference>
<accession>A0A9P7K455</accession>
<evidence type="ECO:0000313" key="3">
    <source>
        <dbReference type="Proteomes" id="UP000717328"/>
    </source>
</evidence>
<dbReference type="SUPFAM" id="SSF52058">
    <property type="entry name" value="L domain-like"/>
    <property type="match status" value="1"/>
</dbReference>
<protein>
    <recommendedName>
        <fullName evidence="1">F-box domain-containing protein</fullName>
    </recommendedName>
</protein>
<keyword evidence="3" id="KW-1185">Reference proteome</keyword>
<organism evidence="2 3">
    <name type="scientific">Sphagnurus paluster</name>
    <dbReference type="NCBI Taxonomy" id="117069"/>
    <lineage>
        <taxon>Eukaryota</taxon>
        <taxon>Fungi</taxon>
        <taxon>Dikarya</taxon>
        <taxon>Basidiomycota</taxon>
        <taxon>Agaricomycotina</taxon>
        <taxon>Agaricomycetes</taxon>
        <taxon>Agaricomycetidae</taxon>
        <taxon>Agaricales</taxon>
        <taxon>Tricholomatineae</taxon>
        <taxon>Lyophyllaceae</taxon>
        <taxon>Sphagnurus</taxon>
    </lineage>
</organism>
<comment type="caution">
    <text evidence="2">The sequence shown here is derived from an EMBL/GenBank/DDBJ whole genome shotgun (WGS) entry which is preliminary data.</text>
</comment>
<dbReference type="Pfam" id="PF12937">
    <property type="entry name" value="F-box-like"/>
    <property type="match status" value="1"/>
</dbReference>
<dbReference type="Gene3D" id="1.20.1280.50">
    <property type="match status" value="1"/>
</dbReference>
<dbReference type="OrthoDB" id="3246221at2759"/>
<dbReference type="InterPro" id="IPR001810">
    <property type="entry name" value="F-box_dom"/>
</dbReference>
<dbReference type="EMBL" id="JABCKI010005825">
    <property type="protein sequence ID" value="KAG5637496.1"/>
    <property type="molecule type" value="Genomic_DNA"/>
</dbReference>
<sequence length="1015" mass="114581">MSHSIADVKALAYSQMHGVIDELQKVLVSLLETPAPLLQKVVIHKEVPSFFDLFAGHAPQLRTLEAWGFTLPTNSPAIVNLTNLSLRSLHGRGCLDSLVDALALMPHLQTLALRDVRDLAHLQGIVTVPSRPAIHIPDLRCLQLHTDIVICATFLQRITYPKTTVARITPIDGDDENSDTYDVTIEAWPEYARTAGHLWDPGLPCTLNLQILSQVEEWDEWDFPHQALKLLPTYGLEVLHVTGKFMSRFAWCSVFGEIETLHTVRVVGDVRPLLDALQEGCGRRVLRKFLFQGAPCAGERGVARSIPDPDLTNVTTLTRTQMHGIMEELEKVLISVRTRYNSLIIAVRLPPEVLTNIFLQISAMLCDDPKKRWIYVSHVCSRWRQIALESSKLWCRIASNRPEWISMLLSRSGTKPLDIRMDLMDAHEYAIPEDRTVKPVKRAEAQCFHLLAPHTKRLQNLSINEEDSWYFVHQVRDFLEKPAPLLARVAICKNKRYYDDDSDNFPINLDLFAGCAPRLRTLEARGTTLPLQSPVLVNLTTLALRDLHSQTRPHLDTLVNALASMPRLQTLMLKNPYKPTLLQDETLSSQPISDVPDLQRLKLETDIISCVAFLRHITYPTTTLQKITISPRSNDSHRTTDEYLASCHKDTFQELGVILRTRIGPIKYLRLFEKSYCCKTLEAWGHIGPGTHLLPPSHTPNLQFFYRMQYWDQVLAVLEPLPISSLEGLLVTEVVKMNEGTWCRMFGEITTLHTVHVVGDVRPLLAVLQQGINFMSGGASEKLHFKALRVLASKGCLAAWPEDTAHRIFAERQRRGAGLQELYIFDRWNPGDAVSEWIEQLRMVVQKLYVGEEDHGSMAQTADGKSDSLCDADSPSFMMEEDEPVLALQRDDSPDKSRGINEAISFKAEVDEEIVKEGDEKESVIKEEVVTMIGEMVSQTHQDNGSTAPEPAENKAISVKAEAGEKIMKERADEVVMTTPNKAMTIVAVDAEVVWVLLRRQALIHKELTSRRKKI</sequence>
<gene>
    <name evidence="2" type="ORF">H0H81_004369</name>
</gene>
<name>A0A9P7K455_9AGAR</name>
<evidence type="ECO:0000313" key="2">
    <source>
        <dbReference type="EMBL" id="KAG5637496.1"/>
    </source>
</evidence>
<evidence type="ECO:0000259" key="1">
    <source>
        <dbReference type="Pfam" id="PF12937"/>
    </source>
</evidence>
<reference evidence="2" key="2">
    <citation type="submission" date="2021-10" db="EMBL/GenBank/DDBJ databases">
        <title>Phylogenomics reveals ancestral predisposition of the termite-cultivated fungus Termitomyces towards a domesticated lifestyle.</title>
        <authorList>
            <person name="Auxier B."/>
            <person name="Grum-Grzhimaylo A."/>
            <person name="Cardenas M.E."/>
            <person name="Lodge J.D."/>
            <person name="Laessoe T."/>
            <person name="Pedersen O."/>
            <person name="Smith M.E."/>
            <person name="Kuyper T.W."/>
            <person name="Franco-Molano E.A."/>
            <person name="Baroni T.J."/>
            <person name="Aanen D.K."/>
        </authorList>
    </citation>
    <scope>NUCLEOTIDE SEQUENCE</scope>
    <source>
        <strain evidence="2">D49</strain>
    </source>
</reference>